<proteinExistence type="inferred from homology"/>
<dbReference type="AlphaFoldDB" id="A0A367G717"/>
<feature type="transmembrane region" description="Helical" evidence="7">
    <location>
        <begin position="148"/>
        <end position="167"/>
    </location>
</feature>
<dbReference type="PANTHER" id="PTHR43731">
    <property type="entry name" value="RHOMBOID PROTEASE"/>
    <property type="match status" value="1"/>
</dbReference>
<evidence type="ECO:0000256" key="4">
    <source>
        <dbReference type="ARBA" id="ARBA00022801"/>
    </source>
</evidence>
<dbReference type="Pfam" id="PF01694">
    <property type="entry name" value="Rhomboid"/>
    <property type="match status" value="1"/>
</dbReference>
<reference evidence="9 10" key="1">
    <citation type="submission" date="2018-02" db="EMBL/GenBank/DDBJ databases">
        <title>Complete genome sequencing of Faecalibacterium prausnitzii strains isolated from the human gut.</title>
        <authorList>
            <person name="Fitzgerald B.C."/>
            <person name="Shkoporov A.N."/>
            <person name="Ross P.R."/>
            <person name="Hill C."/>
        </authorList>
    </citation>
    <scope>NUCLEOTIDE SEQUENCE [LARGE SCALE GENOMIC DNA]</scope>
    <source>
        <strain evidence="9 10">APC942/31-1</strain>
    </source>
</reference>
<dbReference type="GO" id="GO:0016020">
    <property type="term" value="C:membrane"/>
    <property type="evidence" value="ECO:0007669"/>
    <property type="project" value="UniProtKB-SubCell"/>
</dbReference>
<dbReference type="EMBL" id="PSQG01000002">
    <property type="protein sequence ID" value="RCH46043.1"/>
    <property type="molecule type" value="Genomic_DNA"/>
</dbReference>
<dbReference type="SUPFAM" id="SSF144091">
    <property type="entry name" value="Rhomboid-like"/>
    <property type="match status" value="1"/>
</dbReference>
<evidence type="ECO:0000313" key="10">
    <source>
        <dbReference type="Proteomes" id="UP000253208"/>
    </source>
</evidence>
<evidence type="ECO:0000256" key="5">
    <source>
        <dbReference type="ARBA" id="ARBA00022989"/>
    </source>
</evidence>
<evidence type="ECO:0000256" key="2">
    <source>
        <dbReference type="ARBA" id="ARBA00009045"/>
    </source>
</evidence>
<evidence type="ECO:0000256" key="6">
    <source>
        <dbReference type="ARBA" id="ARBA00023136"/>
    </source>
</evidence>
<keyword evidence="4" id="KW-0378">Hydrolase</keyword>
<feature type="transmembrane region" description="Helical" evidence="7">
    <location>
        <begin position="173"/>
        <end position="190"/>
    </location>
</feature>
<feature type="transmembrane region" description="Helical" evidence="7">
    <location>
        <begin position="119"/>
        <end position="139"/>
    </location>
</feature>
<dbReference type="InterPro" id="IPR050925">
    <property type="entry name" value="Rhomboid_protease_S54"/>
</dbReference>
<accession>A0A367G717</accession>
<comment type="caution">
    <text evidence="9">The sequence shown here is derived from an EMBL/GenBank/DDBJ whole genome shotgun (WGS) entry which is preliminary data.</text>
</comment>
<gene>
    <name evidence="9" type="ORF">C4886_01345</name>
</gene>
<feature type="transmembrane region" description="Helical" evidence="7">
    <location>
        <begin position="60"/>
        <end position="80"/>
    </location>
</feature>
<dbReference type="PANTHER" id="PTHR43731:SF14">
    <property type="entry name" value="PRESENILIN-ASSOCIATED RHOMBOID-LIKE PROTEIN, MITOCHONDRIAL"/>
    <property type="match status" value="1"/>
</dbReference>
<dbReference type="GO" id="GO:0004252">
    <property type="term" value="F:serine-type endopeptidase activity"/>
    <property type="evidence" value="ECO:0007669"/>
    <property type="project" value="InterPro"/>
</dbReference>
<comment type="subcellular location">
    <subcellularLocation>
        <location evidence="1">Membrane</location>
        <topology evidence="1">Multi-pass membrane protein</topology>
    </subcellularLocation>
</comment>
<dbReference type="GO" id="GO:0006508">
    <property type="term" value="P:proteolysis"/>
    <property type="evidence" value="ECO:0007669"/>
    <property type="project" value="UniProtKB-KW"/>
</dbReference>
<keyword evidence="3 7" id="KW-0812">Transmembrane</keyword>
<organism evidence="9 10">
    <name type="scientific">Blautia obeum</name>
    <dbReference type="NCBI Taxonomy" id="40520"/>
    <lineage>
        <taxon>Bacteria</taxon>
        <taxon>Bacillati</taxon>
        <taxon>Bacillota</taxon>
        <taxon>Clostridia</taxon>
        <taxon>Lachnospirales</taxon>
        <taxon>Lachnospiraceae</taxon>
        <taxon>Blautia</taxon>
    </lineage>
</organism>
<feature type="domain" description="Peptidase S54 rhomboid" evidence="8">
    <location>
        <begin position="50"/>
        <end position="190"/>
    </location>
</feature>
<keyword evidence="9" id="KW-0645">Protease</keyword>
<dbReference type="RefSeq" id="WP_114001496.1">
    <property type="nucleotide sequence ID" value="NZ_PSQG01000002.1"/>
</dbReference>
<protein>
    <submittedName>
        <fullName evidence="9">Rhomboid family intramembrane serine protease</fullName>
    </submittedName>
</protein>
<keyword evidence="5 7" id="KW-1133">Transmembrane helix</keyword>
<evidence type="ECO:0000259" key="8">
    <source>
        <dbReference type="Pfam" id="PF01694"/>
    </source>
</evidence>
<dbReference type="Proteomes" id="UP000253208">
    <property type="component" value="Unassembled WGS sequence"/>
</dbReference>
<evidence type="ECO:0000256" key="3">
    <source>
        <dbReference type="ARBA" id="ARBA00022692"/>
    </source>
</evidence>
<evidence type="ECO:0000256" key="1">
    <source>
        <dbReference type="ARBA" id="ARBA00004141"/>
    </source>
</evidence>
<dbReference type="InterPro" id="IPR035952">
    <property type="entry name" value="Rhomboid-like_sf"/>
</dbReference>
<evidence type="ECO:0000256" key="7">
    <source>
        <dbReference type="SAM" id="Phobius"/>
    </source>
</evidence>
<name>A0A367G717_9FIRM</name>
<dbReference type="InterPro" id="IPR022764">
    <property type="entry name" value="Peptidase_S54_rhomboid_dom"/>
</dbReference>
<feature type="transmembrane region" description="Helical" evidence="7">
    <location>
        <begin position="9"/>
        <end position="28"/>
    </location>
</feature>
<keyword evidence="6 7" id="KW-0472">Membrane</keyword>
<comment type="similarity">
    <text evidence="2">Belongs to the peptidase S54 family.</text>
</comment>
<evidence type="ECO:0000313" key="9">
    <source>
        <dbReference type="EMBL" id="RCH46043.1"/>
    </source>
</evidence>
<sequence>MEEIKKEPVTVLLILINTLIFLVVEFTGGSENGQHMLECGAAYAPLILEQGQWYRLFSSMFLHFGAPHLINNMLVLFVLGQRLEPVTGKIKFFLIYIFGGLGGNMLSLFFDMYAGNASLSAGASGAVFAVMGGMIYVIIRHRGRVADLTVRQMLIMAAFSLYFGFASEGVDNVAHIGGLLSGFLIAVILYHPRKIWKTVP</sequence>
<dbReference type="Gene3D" id="1.20.1540.10">
    <property type="entry name" value="Rhomboid-like"/>
    <property type="match status" value="1"/>
</dbReference>
<feature type="transmembrane region" description="Helical" evidence="7">
    <location>
        <begin position="92"/>
        <end position="113"/>
    </location>
</feature>